<dbReference type="RefSeq" id="WP_121930040.1">
    <property type="nucleotide sequence ID" value="NZ_SGIM01000014.1"/>
</dbReference>
<sequence length="166" mass="19238">MDLDQFNQLKAEQAMDALKPCVHIPSWIQSIVMQRPFVSADELYQTAALHTQTWQWSEISESLAQHPRIGEKKAAMTLSEKEQQFSQKEQAQLDTEHDFQQALYQGNLAYEHKFGHIFLIRAAGRSGSEMLAELNRRLENTTEQEQLEVKQQLSEIALIRLKQEIQ</sequence>
<feature type="domain" description="Oxo-4-hydroxy-4-carboxy-5-ureidoimidazoline decarboxylase" evidence="7">
    <location>
        <begin position="7"/>
        <end position="162"/>
    </location>
</feature>
<dbReference type="InterPro" id="IPR036778">
    <property type="entry name" value="OHCU_decarboxylase_sf"/>
</dbReference>
<keyword evidence="9" id="KW-1185">Reference proteome</keyword>
<evidence type="ECO:0000256" key="3">
    <source>
        <dbReference type="ARBA" id="ARBA00012257"/>
    </source>
</evidence>
<evidence type="ECO:0000256" key="2">
    <source>
        <dbReference type="ARBA" id="ARBA00004754"/>
    </source>
</evidence>
<dbReference type="NCBIfam" id="NF010372">
    <property type="entry name" value="PRK13798.1"/>
    <property type="match status" value="1"/>
</dbReference>
<accession>A0A4Q6X6J4</accession>
<dbReference type="SUPFAM" id="SSF158694">
    <property type="entry name" value="UraD-Like"/>
    <property type="match status" value="1"/>
</dbReference>
<evidence type="ECO:0000256" key="5">
    <source>
        <dbReference type="ARBA" id="ARBA00022793"/>
    </source>
</evidence>
<keyword evidence="5" id="KW-0210">Decarboxylase</keyword>
<dbReference type="NCBIfam" id="TIGR03180">
    <property type="entry name" value="UraD_2"/>
    <property type="match status" value="1"/>
</dbReference>
<proteinExistence type="predicted"/>
<dbReference type="GO" id="GO:0006144">
    <property type="term" value="P:purine nucleobase metabolic process"/>
    <property type="evidence" value="ECO:0007669"/>
    <property type="project" value="UniProtKB-KW"/>
</dbReference>
<evidence type="ECO:0000313" key="9">
    <source>
        <dbReference type="Proteomes" id="UP000292110"/>
    </source>
</evidence>
<dbReference type="PANTHER" id="PTHR43466:SF1">
    <property type="entry name" value="2-OXO-4-HYDROXY-4-CARBOXY-5-UREIDOIMIDAZOLINE DECARBOXYLASE-RELATED"/>
    <property type="match status" value="1"/>
</dbReference>
<dbReference type="Gene3D" id="1.10.3330.10">
    <property type="entry name" value="Oxo-4-hydroxy-4-carboxy-5-ureidoimidazoline decarboxylase"/>
    <property type="match status" value="1"/>
</dbReference>
<evidence type="ECO:0000259" key="7">
    <source>
        <dbReference type="Pfam" id="PF09349"/>
    </source>
</evidence>
<dbReference type="GO" id="GO:0051997">
    <property type="term" value="F:2-oxo-4-hydroxy-4-carboxy-5-ureidoimidazoline decarboxylase activity"/>
    <property type="evidence" value="ECO:0007669"/>
    <property type="project" value="UniProtKB-EC"/>
</dbReference>
<protein>
    <recommendedName>
        <fullName evidence="3">2-oxo-4-hydroxy-4-carboxy-5-ureidoimidazoline decarboxylase</fullName>
        <ecNumber evidence="3">4.1.1.97</ecNumber>
    </recommendedName>
</protein>
<dbReference type="Pfam" id="PF09349">
    <property type="entry name" value="OHCU_decarbox"/>
    <property type="match status" value="1"/>
</dbReference>
<name>A0A4Q6X6J4_9GAMM</name>
<gene>
    <name evidence="8" type="primary">uraD</name>
    <name evidence="8" type="ORF">EXE30_14260</name>
</gene>
<evidence type="ECO:0000313" key="8">
    <source>
        <dbReference type="EMBL" id="RZF49917.1"/>
    </source>
</evidence>
<dbReference type="AlphaFoldDB" id="A0A4Q6X6J4"/>
<dbReference type="GO" id="GO:0019628">
    <property type="term" value="P:urate catabolic process"/>
    <property type="evidence" value="ECO:0007669"/>
    <property type="project" value="TreeGrafter"/>
</dbReference>
<evidence type="ECO:0000256" key="4">
    <source>
        <dbReference type="ARBA" id="ARBA00022631"/>
    </source>
</evidence>
<comment type="caution">
    <text evidence="8">The sequence shown here is derived from an EMBL/GenBank/DDBJ whole genome shotgun (WGS) entry which is preliminary data.</text>
</comment>
<comment type="catalytic activity">
    <reaction evidence="1">
        <text>5-hydroxy-2-oxo-4-ureido-2,5-dihydro-1H-imidazole-5-carboxylate + H(+) = (S)-allantoin + CO2</text>
        <dbReference type="Rhea" id="RHEA:26301"/>
        <dbReference type="ChEBI" id="CHEBI:15378"/>
        <dbReference type="ChEBI" id="CHEBI:15678"/>
        <dbReference type="ChEBI" id="CHEBI:16526"/>
        <dbReference type="ChEBI" id="CHEBI:58639"/>
        <dbReference type="EC" id="4.1.1.97"/>
    </reaction>
</comment>
<comment type="pathway">
    <text evidence="2">Purine metabolism; urate degradation; (S)-allantoin from urate: step 3/3.</text>
</comment>
<dbReference type="EMBL" id="SGIM01000014">
    <property type="protein sequence ID" value="RZF49917.1"/>
    <property type="molecule type" value="Genomic_DNA"/>
</dbReference>
<dbReference type="PANTHER" id="PTHR43466">
    <property type="entry name" value="2-OXO-4-HYDROXY-4-CARBOXY-5-UREIDOIMIDAZOLINE DECARBOXYLASE-RELATED"/>
    <property type="match status" value="1"/>
</dbReference>
<dbReference type="InterPro" id="IPR018020">
    <property type="entry name" value="OHCU_decarboxylase"/>
</dbReference>
<dbReference type="EC" id="4.1.1.97" evidence="3"/>
<organism evidence="8 9">
    <name type="scientific">Acinetobacter halotolerans</name>
    <dbReference type="NCBI Taxonomy" id="1752076"/>
    <lineage>
        <taxon>Bacteria</taxon>
        <taxon>Pseudomonadati</taxon>
        <taxon>Pseudomonadota</taxon>
        <taxon>Gammaproteobacteria</taxon>
        <taxon>Moraxellales</taxon>
        <taxon>Moraxellaceae</taxon>
        <taxon>Acinetobacter</taxon>
    </lineage>
</organism>
<dbReference type="InterPro" id="IPR017595">
    <property type="entry name" value="OHCU_decarboxylase-2"/>
</dbReference>
<evidence type="ECO:0000256" key="1">
    <source>
        <dbReference type="ARBA" id="ARBA00001163"/>
    </source>
</evidence>
<dbReference type="Proteomes" id="UP000292110">
    <property type="component" value="Unassembled WGS sequence"/>
</dbReference>
<reference evidence="8 9" key="1">
    <citation type="submission" date="2019-02" db="EMBL/GenBank/DDBJ databases">
        <title>The draft genome of Acinetobacter halotolerans strain JCM 31009.</title>
        <authorList>
            <person name="Qin J."/>
            <person name="Feng Y."/>
            <person name="Nemec A."/>
            <person name="Zong Z."/>
        </authorList>
    </citation>
    <scope>NUCLEOTIDE SEQUENCE [LARGE SCALE GENOMIC DNA]</scope>
    <source>
        <strain evidence="8 9">JCM 31009</strain>
    </source>
</reference>
<evidence type="ECO:0000256" key="6">
    <source>
        <dbReference type="ARBA" id="ARBA00023239"/>
    </source>
</evidence>
<keyword evidence="4" id="KW-0659">Purine metabolism</keyword>
<keyword evidence="6 8" id="KW-0456">Lyase</keyword>